<protein>
    <submittedName>
        <fullName evidence="1">Uncharacterized protein</fullName>
    </submittedName>
</protein>
<gene>
    <name evidence="1" type="ORF">P174DRAFT_33590</name>
</gene>
<accession>A0A2I1CMR5</accession>
<dbReference type="RefSeq" id="XP_024687519.1">
    <property type="nucleotide sequence ID" value="XM_024821685.1"/>
</dbReference>
<comment type="caution">
    <text evidence="1">The sequence shown here is derived from an EMBL/GenBank/DDBJ whole genome shotgun (WGS) entry which is preliminary data.</text>
</comment>
<keyword evidence="2" id="KW-1185">Reference proteome</keyword>
<name>A0A2I1CMR5_ASPN1</name>
<dbReference type="GeneID" id="36529011"/>
<dbReference type="OrthoDB" id="2906425at2759"/>
<dbReference type="STRING" id="1392255.A0A2I1CMR5"/>
<evidence type="ECO:0000313" key="2">
    <source>
        <dbReference type="Proteomes" id="UP000234474"/>
    </source>
</evidence>
<organism evidence="1 2">
    <name type="scientific">Aspergillus novofumigatus (strain IBT 16806)</name>
    <dbReference type="NCBI Taxonomy" id="1392255"/>
    <lineage>
        <taxon>Eukaryota</taxon>
        <taxon>Fungi</taxon>
        <taxon>Dikarya</taxon>
        <taxon>Ascomycota</taxon>
        <taxon>Pezizomycotina</taxon>
        <taxon>Eurotiomycetes</taxon>
        <taxon>Eurotiomycetidae</taxon>
        <taxon>Eurotiales</taxon>
        <taxon>Aspergillaceae</taxon>
        <taxon>Aspergillus</taxon>
        <taxon>Aspergillus subgen. Fumigati</taxon>
    </lineage>
</organism>
<reference evidence="2" key="1">
    <citation type="journal article" date="2018" name="Proc. Natl. Acad. Sci. U.S.A.">
        <title>Linking secondary metabolites to gene clusters through genome sequencing of six diverse Aspergillus species.</title>
        <authorList>
            <person name="Kaerboelling I."/>
            <person name="Vesth T.C."/>
            <person name="Frisvad J.C."/>
            <person name="Nybo J.L."/>
            <person name="Theobald S."/>
            <person name="Kuo A."/>
            <person name="Bowyer P."/>
            <person name="Matsuda Y."/>
            <person name="Mondo S."/>
            <person name="Lyhne E.K."/>
            <person name="Kogle M.E."/>
            <person name="Clum A."/>
            <person name="Lipzen A."/>
            <person name="Salamov A."/>
            <person name="Ngan C.Y."/>
            <person name="Daum C."/>
            <person name="Chiniquy J."/>
            <person name="Barry K."/>
            <person name="LaButti K."/>
            <person name="Haridas S."/>
            <person name="Simmons B.A."/>
            <person name="Magnuson J.K."/>
            <person name="Mortensen U.H."/>
            <person name="Larsen T.O."/>
            <person name="Grigoriev I.V."/>
            <person name="Baker S.E."/>
            <person name="Andersen M.R."/>
        </authorList>
    </citation>
    <scope>NUCLEOTIDE SEQUENCE [LARGE SCALE GENOMIC DNA]</scope>
    <source>
        <strain evidence="2">IBT 16806</strain>
    </source>
</reference>
<dbReference type="Proteomes" id="UP000234474">
    <property type="component" value="Unassembled WGS sequence"/>
</dbReference>
<sequence length="169" mass="19389">METKDASLPLPDPFLFRTHDPIAASLHLFHAKERIAEGWPSPPLFDCNDTEDITLSLASRAQIGTCQCCRVLLKLGSYLYPRLSLASCTGCRSDCMRKNAIALILMKLRHCGWWNSTERFPEIQQIIRDAFTEDDYEEELKAETLLWNDTPLIRMALEEEVRPSNDAFR</sequence>
<dbReference type="AlphaFoldDB" id="A0A2I1CMR5"/>
<proteinExistence type="predicted"/>
<dbReference type="VEuPathDB" id="FungiDB:P174DRAFT_33590"/>
<evidence type="ECO:0000313" key="1">
    <source>
        <dbReference type="EMBL" id="PKX98924.1"/>
    </source>
</evidence>
<dbReference type="EMBL" id="MSZS01000001">
    <property type="protein sequence ID" value="PKX98924.1"/>
    <property type="molecule type" value="Genomic_DNA"/>
</dbReference>